<sequence length="51" mass="5930">MEHFLVYCFAIQEDTKVSNLEAYVDPLSRESGCLLQCERELTGLHQLLWSL</sequence>
<dbReference type="EMBL" id="HACG01031178">
    <property type="protein sequence ID" value="CEK78043.1"/>
    <property type="molecule type" value="Transcribed_RNA"/>
</dbReference>
<reference evidence="1" key="1">
    <citation type="submission" date="2014-12" db="EMBL/GenBank/DDBJ databases">
        <title>Insight into the proteome of Arion vulgaris.</title>
        <authorList>
            <person name="Aradska J."/>
            <person name="Bulat T."/>
            <person name="Smidak R."/>
            <person name="Sarate P."/>
            <person name="Gangsoo J."/>
            <person name="Sialana F."/>
            <person name="Bilban M."/>
            <person name="Lubec G."/>
        </authorList>
    </citation>
    <scope>NUCLEOTIDE SEQUENCE</scope>
    <source>
        <tissue evidence="1">Skin</tissue>
    </source>
</reference>
<organism evidence="1">
    <name type="scientific">Arion vulgaris</name>
    <dbReference type="NCBI Taxonomy" id="1028688"/>
    <lineage>
        <taxon>Eukaryota</taxon>
        <taxon>Metazoa</taxon>
        <taxon>Spiralia</taxon>
        <taxon>Lophotrochozoa</taxon>
        <taxon>Mollusca</taxon>
        <taxon>Gastropoda</taxon>
        <taxon>Heterobranchia</taxon>
        <taxon>Euthyneura</taxon>
        <taxon>Panpulmonata</taxon>
        <taxon>Eupulmonata</taxon>
        <taxon>Stylommatophora</taxon>
        <taxon>Helicina</taxon>
        <taxon>Arionoidea</taxon>
        <taxon>Arionidae</taxon>
        <taxon>Arion</taxon>
    </lineage>
</organism>
<protein>
    <submittedName>
        <fullName evidence="1">Uncharacterized protein</fullName>
    </submittedName>
</protein>
<evidence type="ECO:0000313" key="3">
    <source>
        <dbReference type="EMBL" id="CEK78044.1"/>
    </source>
</evidence>
<dbReference type="EMBL" id="HACG01031177">
    <property type="protein sequence ID" value="CEK78042.1"/>
    <property type="molecule type" value="Transcribed_RNA"/>
</dbReference>
<feature type="non-terminal residue" evidence="1">
    <location>
        <position position="51"/>
    </location>
</feature>
<name>A0A0B7ABM2_9EUPU</name>
<evidence type="ECO:0000313" key="2">
    <source>
        <dbReference type="EMBL" id="CEK78043.1"/>
    </source>
</evidence>
<gene>
    <name evidence="1" type="primary">ORF107989</name>
    <name evidence="2" type="synonym">ORF107992</name>
    <name evidence="3" type="synonym">ORF107995</name>
</gene>
<accession>A0A0B7ABM2</accession>
<proteinExistence type="predicted"/>
<dbReference type="EMBL" id="HACG01031179">
    <property type="protein sequence ID" value="CEK78044.1"/>
    <property type="molecule type" value="Transcribed_RNA"/>
</dbReference>
<evidence type="ECO:0000313" key="1">
    <source>
        <dbReference type="EMBL" id="CEK78042.1"/>
    </source>
</evidence>
<dbReference type="AlphaFoldDB" id="A0A0B7ABM2"/>